<dbReference type="PANTHER" id="PTHR35010:SF2">
    <property type="entry name" value="BLL4672 PROTEIN"/>
    <property type="match status" value="1"/>
</dbReference>
<dbReference type="PROSITE" id="PS50943">
    <property type="entry name" value="HTH_CROC1"/>
    <property type="match status" value="1"/>
</dbReference>
<reference evidence="3" key="2">
    <citation type="submission" date="2020-09" db="EMBL/GenBank/DDBJ databases">
        <authorList>
            <person name="Sun Q."/>
            <person name="Ohkuma M."/>
        </authorList>
    </citation>
    <scope>NUCLEOTIDE SEQUENCE</scope>
    <source>
        <strain evidence="3">JCM 3051</strain>
    </source>
</reference>
<comment type="caution">
    <text evidence="3">The sequence shown here is derived from an EMBL/GenBank/DDBJ whole genome shotgun (WGS) entry which is preliminary data.</text>
</comment>
<evidence type="ECO:0000259" key="2">
    <source>
        <dbReference type="PROSITE" id="PS50943"/>
    </source>
</evidence>
<feature type="region of interest" description="Disordered" evidence="1">
    <location>
        <begin position="1"/>
        <end position="27"/>
    </location>
</feature>
<dbReference type="Gene3D" id="3.30.450.180">
    <property type="match status" value="1"/>
</dbReference>
<accession>A0A8H9GFD4</accession>
<dbReference type="Gene3D" id="1.10.260.40">
    <property type="entry name" value="lambda repressor-like DNA-binding domains"/>
    <property type="match status" value="1"/>
</dbReference>
<dbReference type="Pfam" id="PF13560">
    <property type="entry name" value="HTH_31"/>
    <property type="match status" value="1"/>
</dbReference>
<dbReference type="GO" id="GO:0003677">
    <property type="term" value="F:DNA binding"/>
    <property type="evidence" value="ECO:0007669"/>
    <property type="project" value="InterPro"/>
</dbReference>
<dbReference type="InterPro" id="IPR041413">
    <property type="entry name" value="MLTR_LBD"/>
</dbReference>
<organism evidence="3 4">
    <name type="scientific">Promicromonospora citrea</name>
    <dbReference type="NCBI Taxonomy" id="43677"/>
    <lineage>
        <taxon>Bacteria</taxon>
        <taxon>Bacillati</taxon>
        <taxon>Actinomycetota</taxon>
        <taxon>Actinomycetes</taxon>
        <taxon>Micrococcales</taxon>
        <taxon>Promicromonosporaceae</taxon>
        <taxon>Promicromonospora</taxon>
    </lineage>
</organism>
<sequence length="318" mass="35373">MRVHADDPAAAPGAAPETARGAYRQGDPRARPPWYDWDVAVNSRELAGSLRTWRDRVSPADAGLSTGPRRRVPGLRRQEVAELAGLSVEYLARLEQGRAGQPSDAVLASLARVLRLSDQERAHLFRLAGQAEPLSGQIKRHVTPSVQRILDRLTDTPVTVVDASWQCVLSNAMGYALTGDTTRLPHREQNLAWTTFMNAPTRYVRTDEEERLLRLEVVADLREAWVRYPQDAMLRELIADLRSVSPAFVELWEQRVPPQPTPVTRTFLHPDLGTITLECDILTVRDSDLRLLVYTAAPGSEAAGQLDLLATIGLQRLT</sequence>
<dbReference type="InterPro" id="IPR001387">
    <property type="entry name" value="Cro/C1-type_HTH"/>
</dbReference>
<evidence type="ECO:0000256" key="1">
    <source>
        <dbReference type="SAM" id="MobiDB-lite"/>
    </source>
</evidence>
<dbReference type="Proteomes" id="UP000655589">
    <property type="component" value="Unassembled WGS sequence"/>
</dbReference>
<name>A0A8H9GFD4_9MICO</name>
<dbReference type="SMART" id="SM00530">
    <property type="entry name" value="HTH_XRE"/>
    <property type="match status" value="1"/>
</dbReference>
<dbReference type="SUPFAM" id="SSF47413">
    <property type="entry name" value="lambda repressor-like DNA-binding domains"/>
    <property type="match status" value="1"/>
</dbReference>
<dbReference type="CDD" id="cd00093">
    <property type="entry name" value="HTH_XRE"/>
    <property type="match status" value="1"/>
</dbReference>
<dbReference type="EMBL" id="BMPT01000001">
    <property type="protein sequence ID" value="GGM10954.1"/>
    <property type="molecule type" value="Genomic_DNA"/>
</dbReference>
<evidence type="ECO:0000313" key="3">
    <source>
        <dbReference type="EMBL" id="GGM10954.1"/>
    </source>
</evidence>
<dbReference type="InterPro" id="IPR010982">
    <property type="entry name" value="Lambda_DNA-bd_dom_sf"/>
</dbReference>
<evidence type="ECO:0000313" key="4">
    <source>
        <dbReference type="Proteomes" id="UP000655589"/>
    </source>
</evidence>
<reference evidence="3" key="1">
    <citation type="journal article" date="2014" name="Int. J. Syst. Evol. Microbiol.">
        <title>Complete genome sequence of Corynebacterium casei LMG S-19264T (=DSM 44701T), isolated from a smear-ripened cheese.</title>
        <authorList>
            <consortium name="US DOE Joint Genome Institute (JGI-PGF)"/>
            <person name="Walter F."/>
            <person name="Albersmeier A."/>
            <person name="Kalinowski J."/>
            <person name="Ruckert C."/>
        </authorList>
    </citation>
    <scope>NUCLEOTIDE SEQUENCE</scope>
    <source>
        <strain evidence="3">JCM 3051</strain>
    </source>
</reference>
<gene>
    <name evidence="3" type="ORF">GCM10010102_03500</name>
</gene>
<feature type="domain" description="HTH cro/C1-type" evidence="2">
    <location>
        <begin position="74"/>
        <end position="121"/>
    </location>
</feature>
<protein>
    <submittedName>
        <fullName evidence="3">Transcriptional regulator</fullName>
    </submittedName>
</protein>
<feature type="compositionally biased region" description="Low complexity" evidence="1">
    <location>
        <begin position="8"/>
        <end position="22"/>
    </location>
</feature>
<dbReference type="AlphaFoldDB" id="A0A8H9GFD4"/>
<proteinExistence type="predicted"/>
<keyword evidence="4" id="KW-1185">Reference proteome</keyword>
<dbReference type="PANTHER" id="PTHR35010">
    <property type="entry name" value="BLL4672 PROTEIN-RELATED"/>
    <property type="match status" value="1"/>
</dbReference>
<dbReference type="Pfam" id="PF17765">
    <property type="entry name" value="MLTR_LBD"/>
    <property type="match status" value="1"/>
</dbReference>